<protein>
    <recommendedName>
        <fullName evidence="1">DUF6570 domain-containing protein</fullName>
    </recommendedName>
</protein>
<dbReference type="InterPro" id="IPR046700">
    <property type="entry name" value="DUF6570"/>
</dbReference>
<sequence>MPEERHRVWGDGGFRGCVQFRLRRNAVVYDVFDWHLEQWDLMKLFVLFVIAQNCYRCVACLSLTLNGVLLSKRGVRPDGDLNICGECDDSLVKGLIPKFSIKNGFYVGTLPSRLADITLPERLMTQMVSLVAVTRVMRGRSHRSIRSHCLVFDATPGPPATLLPIPVDDITSYRVVFAGPFTTELQASVRQMHRVRRQVVDDVLKFYRQHNGLYEMVTVDCSEVSLEAIAETLIYEDVNADVEVSELDADHDRVGGVSDNDVCSVKSDIVEPGVVLFRMIMSEVSTLKFAEDELVMLPSFDYISVQKMYTQLSLKSQRHPVLFEPYSDITQDALVKR</sequence>
<evidence type="ECO:0000259" key="1">
    <source>
        <dbReference type="Pfam" id="PF20209"/>
    </source>
</evidence>
<dbReference type="Proteomes" id="UP000018817">
    <property type="component" value="Unassembled WGS sequence"/>
</dbReference>
<dbReference type="GeneID" id="20177023"/>
<dbReference type="VEuPathDB" id="FungiDB:PPTG_07103"/>
<evidence type="ECO:0000313" key="3">
    <source>
        <dbReference type="Proteomes" id="UP000018817"/>
    </source>
</evidence>
<feature type="domain" description="DUF6570" evidence="1">
    <location>
        <begin position="94"/>
        <end position="222"/>
    </location>
</feature>
<evidence type="ECO:0000313" key="2">
    <source>
        <dbReference type="EMBL" id="ETN14853.1"/>
    </source>
</evidence>
<organism evidence="2 3">
    <name type="scientific">Phytophthora nicotianae (strain INRA-310)</name>
    <name type="common">Phytophthora parasitica</name>
    <dbReference type="NCBI Taxonomy" id="761204"/>
    <lineage>
        <taxon>Eukaryota</taxon>
        <taxon>Sar</taxon>
        <taxon>Stramenopiles</taxon>
        <taxon>Oomycota</taxon>
        <taxon>Peronosporomycetes</taxon>
        <taxon>Peronosporales</taxon>
        <taxon>Peronosporaceae</taxon>
        <taxon>Phytophthora</taxon>
    </lineage>
</organism>
<proteinExistence type="predicted"/>
<dbReference type="STRING" id="761204.W2QP31"/>
<dbReference type="Pfam" id="PF20209">
    <property type="entry name" value="DUF6570"/>
    <property type="match status" value="1"/>
</dbReference>
<name>W2QP31_PHYN3</name>
<dbReference type="RefSeq" id="XP_008899518.1">
    <property type="nucleotide sequence ID" value="XM_008901270.1"/>
</dbReference>
<reference evidence="3" key="1">
    <citation type="submission" date="2011-12" db="EMBL/GenBank/DDBJ databases">
        <authorList>
            <consortium name="The Broad Institute Genome Sequencing Platform"/>
            <person name="Russ C."/>
            <person name="Tyler B."/>
            <person name="Panabieres F."/>
            <person name="Shan W."/>
            <person name="Tripathy S."/>
            <person name="Grunwald N."/>
            <person name="Machado M."/>
            <person name="Young S.K."/>
            <person name="Zeng Q."/>
            <person name="Gargeya S."/>
            <person name="Fitzgerald M."/>
            <person name="Haas B."/>
            <person name="Abouelleil A."/>
            <person name="Alvarado L."/>
            <person name="Arachchi H.M."/>
            <person name="Berlin A."/>
            <person name="Chapman S.B."/>
            <person name="Gearin G."/>
            <person name="Goldberg J."/>
            <person name="Griggs A."/>
            <person name="Gujja S."/>
            <person name="Hansen M."/>
            <person name="Heiman D."/>
            <person name="Howarth C."/>
            <person name="Larimer J."/>
            <person name="Lui A."/>
            <person name="MacDonald P.J.P."/>
            <person name="McCowen C."/>
            <person name="Montmayeur A."/>
            <person name="Murphy C."/>
            <person name="Neiman D."/>
            <person name="Pearson M."/>
            <person name="Priest M."/>
            <person name="Roberts A."/>
            <person name="Saif S."/>
            <person name="Shea T."/>
            <person name="Sisk P."/>
            <person name="Stolte C."/>
            <person name="Sykes S."/>
            <person name="Wortman J."/>
            <person name="Nusbaum C."/>
            <person name="Birren B."/>
        </authorList>
    </citation>
    <scope>NUCLEOTIDE SEQUENCE [LARGE SCALE GENOMIC DNA]</scope>
    <source>
        <strain evidence="3">INRA-310</strain>
    </source>
</reference>
<dbReference type="EMBL" id="KI669571">
    <property type="protein sequence ID" value="ETN14853.1"/>
    <property type="molecule type" value="Genomic_DNA"/>
</dbReference>
<gene>
    <name evidence="2" type="ORF">PPTG_07103</name>
</gene>
<dbReference type="AlphaFoldDB" id="W2QP31"/>
<reference evidence="2 3" key="2">
    <citation type="submission" date="2013-11" db="EMBL/GenBank/DDBJ databases">
        <title>The Genome Sequence of Phytophthora parasitica INRA-310.</title>
        <authorList>
            <consortium name="The Broad Institute Genomics Platform"/>
            <person name="Russ C."/>
            <person name="Tyler B."/>
            <person name="Panabieres F."/>
            <person name="Shan W."/>
            <person name="Tripathy S."/>
            <person name="Grunwald N."/>
            <person name="Machado M."/>
            <person name="Johnson C.S."/>
            <person name="Arredondo F."/>
            <person name="Hong C."/>
            <person name="Coffey M."/>
            <person name="Young S.K."/>
            <person name="Zeng Q."/>
            <person name="Gargeya S."/>
            <person name="Fitzgerald M."/>
            <person name="Abouelleil A."/>
            <person name="Alvarado L."/>
            <person name="Chapman S.B."/>
            <person name="Gainer-Dewar J."/>
            <person name="Goldberg J."/>
            <person name="Griggs A."/>
            <person name="Gujja S."/>
            <person name="Hansen M."/>
            <person name="Howarth C."/>
            <person name="Imamovic A."/>
            <person name="Ireland A."/>
            <person name="Larimer J."/>
            <person name="McCowan C."/>
            <person name="Murphy C."/>
            <person name="Pearson M."/>
            <person name="Poon T.W."/>
            <person name="Priest M."/>
            <person name="Roberts A."/>
            <person name="Saif S."/>
            <person name="Shea T."/>
            <person name="Sykes S."/>
            <person name="Wortman J."/>
            <person name="Nusbaum C."/>
            <person name="Birren B."/>
        </authorList>
    </citation>
    <scope>NUCLEOTIDE SEQUENCE [LARGE SCALE GENOMIC DNA]</scope>
    <source>
        <strain evidence="2 3">INRA-310</strain>
    </source>
</reference>
<accession>W2QP31</accession>